<name>A0A062UWA3_9EURY</name>
<organism evidence="2 3">
    <name type="scientific">Candidatus Methanoperedens nitratireducens</name>
    <dbReference type="NCBI Taxonomy" id="1392998"/>
    <lineage>
        <taxon>Archaea</taxon>
        <taxon>Methanobacteriati</taxon>
        <taxon>Methanobacteriota</taxon>
        <taxon>Stenosarchaea group</taxon>
        <taxon>Methanomicrobia</taxon>
        <taxon>Methanosarcinales</taxon>
        <taxon>ANME-2 cluster</taxon>
        <taxon>Candidatus Methanoperedentaceae</taxon>
        <taxon>Candidatus Methanoperedens</taxon>
    </lineage>
</organism>
<dbReference type="PATRIC" id="fig|1392998.3.peg.2485"/>
<dbReference type="CDD" id="cd01127">
    <property type="entry name" value="TrwB_TraG_TraD_VirD4"/>
    <property type="match status" value="1"/>
</dbReference>
<proteinExistence type="predicted"/>
<sequence>MSGEVKTGLTLKGSSLNKVQIQRSFFFRQLAEEYCLEEAVLFPNNRNKKLLWLFFMFSSMPDINLFAKTDFRGKGETFGIKREDRRLHMYVIGKTGMGKTTLLLNMILNDIYGNEGVCFIDPHGDAVEALLDYIPSWRVNDVIYFNPADTDYPIALNVLETVEPERRYFAVSGLISVFRKLYAEYWQHRQEHILRNVILALLDGEKTLLDYNKSKTLLDIYRMLSDWRYRNKIVGEIEDPIVKSFWKNEFPKYLYQFKGEALSPIQNKLGAFLSVPLVRNIVGQTESRVDFRELMDKQKILLVNLAKGRIGEDNSSFLGSLITTKLQLAAMSRIDIEEEQRKDFYLFVDEFQNFVSIETFDGILSEARKYRLCLALAHQYIGQLDERLSKAIFGNVGTIISLPVGAENGESLEKQFYPEFNRQDLVNHGKHHLYLMLAINGRMSKPFSAVTLPPFYNFKPQGNREKIIALSRSRYTCKREEVEGKIERWGE</sequence>
<comment type="caution">
    <text evidence="2">The sequence shown here is derived from an EMBL/GenBank/DDBJ whole genome shotgun (WGS) entry which is preliminary data.</text>
</comment>
<accession>A0A062UWA3</accession>
<protein>
    <submittedName>
        <fullName evidence="2">Type IV secretory pathway, VirD4 component</fullName>
    </submittedName>
</protein>
<dbReference type="AlphaFoldDB" id="A0A062UWA3"/>
<dbReference type="Pfam" id="PF12696">
    <property type="entry name" value="TraG-D_C"/>
    <property type="match status" value="1"/>
</dbReference>
<evidence type="ECO:0000313" key="3">
    <source>
        <dbReference type="Proteomes" id="UP000027153"/>
    </source>
</evidence>
<dbReference type="PANTHER" id="PTHR30121:SF11">
    <property type="entry name" value="AAA+ ATPASE DOMAIN-CONTAINING PROTEIN"/>
    <property type="match status" value="1"/>
</dbReference>
<reference evidence="2 3" key="1">
    <citation type="journal article" date="2013" name="Nature">
        <title>Anaerobic oxidation of methane coupled to nitrate reduction in a novel archaeal lineage.</title>
        <authorList>
            <person name="Haroon M.F."/>
            <person name="Hu S."/>
            <person name="Shi Y."/>
            <person name="Imelfort M."/>
            <person name="Keller J."/>
            <person name="Hugenholtz P."/>
            <person name="Yuan Z."/>
            <person name="Tyson G.W."/>
        </authorList>
    </citation>
    <scope>NUCLEOTIDE SEQUENCE [LARGE SCALE GENOMIC DNA]</scope>
    <source>
        <strain evidence="2 3">ANME-2d</strain>
    </source>
</reference>
<dbReference type="EMBL" id="JMIY01000006">
    <property type="protein sequence ID" value="KCZ71291.1"/>
    <property type="molecule type" value="Genomic_DNA"/>
</dbReference>
<dbReference type="InterPro" id="IPR051162">
    <property type="entry name" value="T4SS_component"/>
</dbReference>
<dbReference type="InterPro" id="IPR027417">
    <property type="entry name" value="P-loop_NTPase"/>
</dbReference>
<dbReference type="Proteomes" id="UP000027153">
    <property type="component" value="Unassembled WGS sequence"/>
</dbReference>
<evidence type="ECO:0000313" key="2">
    <source>
        <dbReference type="EMBL" id="KCZ71291.1"/>
    </source>
</evidence>
<dbReference type="SUPFAM" id="SSF52540">
    <property type="entry name" value="P-loop containing nucleoside triphosphate hydrolases"/>
    <property type="match status" value="1"/>
</dbReference>
<evidence type="ECO:0000259" key="1">
    <source>
        <dbReference type="Pfam" id="PF12696"/>
    </source>
</evidence>
<feature type="domain" description="TraD/TraG TraM recognition site" evidence="1">
    <location>
        <begin position="344"/>
        <end position="403"/>
    </location>
</feature>
<dbReference type="PANTHER" id="PTHR30121">
    <property type="entry name" value="UNCHARACTERIZED PROTEIN YJGR-RELATED"/>
    <property type="match status" value="1"/>
</dbReference>
<keyword evidence="3" id="KW-1185">Reference proteome</keyword>
<gene>
    <name evidence="2" type="ORF">ANME2D_02493</name>
</gene>
<dbReference type="Gene3D" id="3.40.50.300">
    <property type="entry name" value="P-loop containing nucleotide triphosphate hydrolases"/>
    <property type="match status" value="2"/>
</dbReference>
<dbReference type="InterPro" id="IPR032689">
    <property type="entry name" value="TraG-D_C"/>
</dbReference>